<accession>A0AAE3MFG6</accession>
<dbReference type="AlphaFoldDB" id="A0AAE3MFG6"/>
<dbReference type="Gene3D" id="2.130.10.10">
    <property type="entry name" value="YVTN repeat-like/Quinoprotein amine dehydrogenase"/>
    <property type="match status" value="1"/>
</dbReference>
<dbReference type="InterPro" id="IPR015943">
    <property type="entry name" value="WD40/YVTN_repeat-like_dom_sf"/>
</dbReference>
<feature type="transmembrane region" description="Helical" evidence="1">
    <location>
        <begin position="5"/>
        <end position="25"/>
    </location>
</feature>
<keyword evidence="1" id="KW-1133">Transmembrane helix</keyword>
<organism evidence="2 3">
    <name type="scientific">Plebeiibacterium marinum</name>
    <dbReference type="NCBI Taxonomy" id="2992111"/>
    <lineage>
        <taxon>Bacteria</taxon>
        <taxon>Pseudomonadati</taxon>
        <taxon>Bacteroidota</taxon>
        <taxon>Bacteroidia</taxon>
        <taxon>Marinilabiliales</taxon>
        <taxon>Marinilabiliaceae</taxon>
        <taxon>Plebeiibacterium</taxon>
    </lineage>
</organism>
<protein>
    <submittedName>
        <fullName evidence="2">Uncharacterized protein</fullName>
    </submittedName>
</protein>
<sequence length="909" mass="105605">MHKRILTITICAILGIALIYSYFFLHDYKNYKNNNIIKGIPTDVCLIIKIDDIEKITNQVKEKINYKDDLLKFSFFQKFYNTISIIDSTLENKDIYNILKHKPVSISLHPEGKDNLSPLFTYSLSNKAEQKKLINYLINENGNAWDINTRKYNSNNIYKLTHNNYKIELFFTFDNGLLIFSPSSLTVEKSIRQLDTEFSLINDDTFFRLYKTAGNSSDINLFINLSQIPQAIKSLFNTSTSKHLAFIKKMGKWGELDLNIHSNTVNINGFIYPEKEHNKLSTIFKDINPSTSKISKVIPSNCPFFISYNIDDSNKFKENFHNYLKTNNLLDNYKNRILSVTNSNSDFEKYIFNFLGDEFALLYNSSNLPNHDEAKTLIIETISKSKTLNYLEKITNIPIKPIYNYKIDSNTSYPVYKGEGLEGIQNIFAHFFPTIPTKYFCFIDNYIVFANSINTLKAVIYSNELKKTIYNSKYYQQFTENFSYKENMFVYCDFSKISSIAPNISNFELLNPGKDQKEALSNFYGVGFQITNAKELLYTNISIEHLPVREAEPRTIWQSGLDSTIFQKPTLVTNHYTNEKEILVQDKSNILYLIANNGKILWQKKLNNQILSTIYQIDYYRNNKLQYLFNTKEKIYLLDRNGNHVEKYPINLNHEATNGIALFDYDKNRNYRIFVACKDKRTYAYDKTGKILNGWKAKPTEGFISQPIQHFRLNNKDFIVFADDKKNYILNRKGKSRVSINEDFIRGANSIFYEYGSTSIITSDIEGNARIIDLNNGLTTKIDLLNNREDHYFTFTDISEKTGNEILLLTDNEATLYSEKGKKIFTKEFDGNISLTADIYQFSSNNKKIGVFDEQNQKIYLINGNGSLYKNFPLKGRSRFSIGFLSSESTQFNLIVGGDNNYLYNYRIE</sequence>
<keyword evidence="1" id="KW-0812">Transmembrane</keyword>
<comment type="caution">
    <text evidence="2">The sequence shown here is derived from an EMBL/GenBank/DDBJ whole genome shotgun (WGS) entry which is preliminary data.</text>
</comment>
<dbReference type="Pfam" id="PF11832">
    <property type="entry name" value="DUF3352"/>
    <property type="match status" value="1"/>
</dbReference>
<proteinExistence type="predicted"/>
<dbReference type="SUPFAM" id="SSF50998">
    <property type="entry name" value="Quinoprotein alcohol dehydrogenase-like"/>
    <property type="match status" value="1"/>
</dbReference>
<dbReference type="InterPro" id="IPR011047">
    <property type="entry name" value="Quinoprotein_ADH-like_sf"/>
</dbReference>
<dbReference type="InterPro" id="IPR021787">
    <property type="entry name" value="DUF3352"/>
</dbReference>
<gene>
    <name evidence="2" type="ORF">OM074_12420</name>
</gene>
<dbReference type="RefSeq" id="WP_301199866.1">
    <property type="nucleotide sequence ID" value="NZ_JAPDPI010000024.1"/>
</dbReference>
<evidence type="ECO:0000313" key="3">
    <source>
        <dbReference type="Proteomes" id="UP001207408"/>
    </source>
</evidence>
<evidence type="ECO:0000313" key="2">
    <source>
        <dbReference type="EMBL" id="MCW3806431.1"/>
    </source>
</evidence>
<dbReference type="Proteomes" id="UP001207408">
    <property type="component" value="Unassembled WGS sequence"/>
</dbReference>
<evidence type="ECO:0000256" key="1">
    <source>
        <dbReference type="SAM" id="Phobius"/>
    </source>
</evidence>
<name>A0AAE3MFG6_9BACT</name>
<reference evidence="2" key="1">
    <citation type="submission" date="2022-10" db="EMBL/GenBank/DDBJ databases">
        <authorList>
            <person name="Yu W.X."/>
        </authorList>
    </citation>
    <scope>NUCLEOTIDE SEQUENCE</scope>
    <source>
        <strain evidence="2">D04</strain>
    </source>
</reference>
<dbReference type="EMBL" id="JAPDPI010000024">
    <property type="protein sequence ID" value="MCW3806431.1"/>
    <property type="molecule type" value="Genomic_DNA"/>
</dbReference>
<keyword evidence="3" id="KW-1185">Reference proteome</keyword>
<keyword evidence="1" id="KW-0472">Membrane</keyword>